<gene>
    <name evidence="1" type="ORF">SAMN04488079_101204</name>
</gene>
<protein>
    <recommendedName>
        <fullName evidence="3">DUF3144 domain-containing protein</fullName>
    </recommendedName>
</protein>
<dbReference type="RefSeq" id="WP_091711326.1">
    <property type="nucleotide sequence ID" value="NZ_FOSH01000001.1"/>
</dbReference>
<keyword evidence="2" id="KW-1185">Reference proteome</keyword>
<reference evidence="2" key="1">
    <citation type="submission" date="2016-10" db="EMBL/GenBank/DDBJ databases">
        <authorList>
            <person name="Varghese N."/>
            <person name="Submissions S."/>
        </authorList>
    </citation>
    <scope>NUCLEOTIDE SEQUENCE [LARGE SCALE GENOMIC DNA]</scope>
    <source>
        <strain evidence="2">DSM 11578</strain>
    </source>
</reference>
<dbReference type="AlphaFoldDB" id="A0A1I3U757"/>
<evidence type="ECO:0000313" key="1">
    <source>
        <dbReference type="EMBL" id="SFJ78553.1"/>
    </source>
</evidence>
<dbReference type="STRING" id="45496.SAMN04488079_101204"/>
<organism evidence="1 2">
    <name type="scientific">Methylophaga sulfidovorans</name>
    <dbReference type="NCBI Taxonomy" id="45496"/>
    <lineage>
        <taxon>Bacteria</taxon>
        <taxon>Pseudomonadati</taxon>
        <taxon>Pseudomonadota</taxon>
        <taxon>Gammaproteobacteria</taxon>
        <taxon>Thiotrichales</taxon>
        <taxon>Piscirickettsiaceae</taxon>
        <taxon>Methylophaga</taxon>
    </lineage>
</organism>
<evidence type="ECO:0000313" key="2">
    <source>
        <dbReference type="Proteomes" id="UP000198924"/>
    </source>
</evidence>
<dbReference type="EMBL" id="FOSH01000001">
    <property type="protein sequence ID" value="SFJ78553.1"/>
    <property type="molecule type" value="Genomic_DNA"/>
</dbReference>
<dbReference type="Pfam" id="PF11342">
    <property type="entry name" value="DUF3144"/>
    <property type="match status" value="1"/>
</dbReference>
<dbReference type="Gene3D" id="1.10.287.3020">
    <property type="match status" value="1"/>
</dbReference>
<dbReference type="InterPro" id="IPR021490">
    <property type="entry name" value="DUF3144"/>
</dbReference>
<dbReference type="OrthoDB" id="5344355at2"/>
<evidence type="ECO:0008006" key="3">
    <source>
        <dbReference type="Google" id="ProtNLM"/>
    </source>
</evidence>
<proteinExistence type="predicted"/>
<accession>A0A1I3U757</accession>
<name>A0A1I3U757_9GAMM</name>
<dbReference type="Proteomes" id="UP000198924">
    <property type="component" value="Unassembled WGS sequence"/>
</dbReference>
<sequence length="102" mass="11929">MSERDNAFFDRADAFIRLANQQMEKGSVAGEVSASFMYGLARYTAWFSASGWTQSKDMADAREETIDFFVEEYRQMLEMNMDDYIQNFDQYIQVSEELKQKG</sequence>